<evidence type="ECO:0000259" key="14">
    <source>
        <dbReference type="PROSITE" id="PS01124"/>
    </source>
</evidence>
<dbReference type="InterPro" id="IPR010316">
    <property type="entry name" value="AlkA_N"/>
</dbReference>
<dbReference type="GO" id="GO:0006285">
    <property type="term" value="P:base-excision repair, AP site formation"/>
    <property type="evidence" value="ECO:0007669"/>
    <property type="project" value="TreeGrafter"/>
</dbReference>
<dbReference type="SMART" id="SM01009">
    <property type="entry name" value="AlkA_N"/>
    <property type="match status" value="1"/>
</dbReference>
<dbReference type="PANTHER" id="PTHR43003">
    <property type="entry name" value="DNA-3-METHYLADENINE GLYCOSYLASE"/>
    <property type="match status" value="1"/>
</dbReference>
<dbReference type="GO" id="GO:0008725">
    <property type="term" value="F:DNA-3-methyladenine glycosylase activity"/>
    <property type="evidence" value="ECO:0007669"/>
    <property type="project" value="TreeGrafter"/>
</dbReference>
<evidence type="ECO:0000256" key="4">
    <source>
        <dbReference type="ARBA" id="ARBA00022603"/>
    </source>
</evidence>
<dbReference type="InterPro" id="IPR023170">
    <property type="entry name" value="HhH_base_excis_C"/>
</dbReference>
<dbReference type="SMART" id="SM00478">
    <property type="entry name" value="ENDO3c"/>
    <property type="match status" value="1"/>
</dbReference>
<dbReference type="InterPro" id="IPR018060">
    <property type="entry name" value="HTH_AraC"/>
</dbReference>
<dbReference type="RefSeq" id="WP_197740395.1">
    <property type="nucleotide sequence ID" value="NZ_AP021875.1"/>
</dbReference>
<dbReference type="Pfam" id="PF12833">
    <property type="entry name" value="HTH_18"/>
    <property type="match status" value="1"/>
</dbReference>
<dbReference type="PANTHER" id="PTHR43003:SF13">
    <property type="entry name" value="DNA-3-METHYLADENINE GLYCOSYLASE 2"/>
    <property type="match status" value="1"/>
</dbReference>
<dbReference type="GO" id="GO:0005737">
    <property type="term" value="C:cytoplasm"/>
    <property type="evidence" value="ECO:0007669"/>
    <property type="project" value="TreeGrafter"/>
</dbReference>
<dbReference type="Gene3D" id="1.10.10.60">
    <property type="entry name" value="Homeodomain-like"/>
    <property type="match status" value="1"/>
</dbReference>
<keyword evidence="4 15" id="KW-0489">Methyltransferase</keyword>
<evidence type="ECO:0000256" key="6">
    <source>
        <dbReference type="ARBA" id="ARBA00022723"/>
    </source>
</evidence>
<evidence type="ECO:0000256" key="11">
    <source>
        <dbReference type="ARBA" id="ARBA00023159"/>
    </source>
</evidence>
<name>A0A5K7ZAV8_9BACT</name>
<dbReference type="InterPro" id="IPR037046">
    <property type="entry name" value="AlkA_N_sf"/>
</dbReference>
<evidence type="ECO:0000256" key="1">
    <source>
        <dbReference type="ARBA" id="ARBA00000086"/>
    </source>
</evidence>
<keyword evidence="16" id="KW-1185">Reference proteome</keyword>
<dbReference type="InterPro" id="IPR018062">
    <property type="entry name" value="HTH_AraC-typ_CS"/>
</dbReference>
<dbReference type="InterPro" id="IPR004026">
    <property type="entry name" value="Ada_DNA_repair_Zn-bd"/>
</dbReference>
<dbReference type="InterPro" id="IPR011257">
    <property type="entry name" value="DNA_glycosylase"/>
</dbReference>
<dbReference type="GO" id="GO:0032259">
    <property type="term" value="P:methylation"/>
    <property type="evidence" value="ECO:0007669"/>
    <property type="project" value="UniProtKB-KW"/>
</dbReference>
<dbReference type="Gene3D" id="3.40.10.10">
    <property type="entry name" value="DNA Methylphosphotriester Repair Domain"/>
    <property type="match status" value="1"/>
</dbReference>
<dbReference type="PROSITE" id="PS00041">
    <property type="entry name" value="HTH_ARAC_FAMILY_1"/>
    <property type="match status" value="1"/>
</dbReference>
<keyword evidence="12" id="KW-0804">Transcription</keyword>
<dbReference type="Gene3D" id="1.10.340.30">
    <property type="entry name" value="Hypothetical protein, domain 2"/>
    <property type="match status" value="1"/>
</dbReference>
<protein>
    <recommendedName>
        <fullName evidence="3">DNA-3-methyladenine glycosylase II</fullName>
        <ecNumber evidence="3">3.2.2.21</ecNumber>
    </recommendedName>
</protein>
<dbReference type="InterPro" id="IPR009057">
    <property type="entry name" value="Homeodomain-like_sf"/>
</dbReference>
<dbReference type="InterPro" id="IPR003265">
    <property type="entry name" value="HhH-GPD_domain"/>
</dbReference>
<evidence type="ECO:0000256" key="9">
    <source>
        <dbReference type="ARBA" id="ARBA00023015"/>
    </source>
</evidence>
<dbReference type="GO" id="GO:0043916">
    <property type="term" value="F:DNA-7-methylguanine glycosylase activity"/>
    <property type="evidence" value="ECO:0007669"/>
    <property type="project" value="TreeGrafter"/>
</dbReference>
<dbReference type="SUPFAM" id="SSF55945">
    <property type="entry name" value="TATA-box binding protein-like"/>
    <property type="match status" value="1"/>
</dbReference>
<keyword evidence="6" id="KW-0479">Metal-binding</keyword>
<dbReference type="Gene3D" id="3.30.310.20">
    <property type="entry name" value="DNA-3-methyladenine glycosylase AlkA, N-terminal domain"/>
    <property type="match status" value="1"/>
</dbReference>
<keyword evidence="8" id="KW-0862">Zinc</keyword>
<comment type="catalytic activity">
    <reaction evidence="1">
        <text>Hydrolysis of alkylated DNA, releasing 3-methyladenine, 3-methylguanine, 7-methylguanine and 7-methyladenine.</text>
        <dbReference type="EC" id="3.2.2.21"/>
    </reaction>
</comment>
<feature type="domain" description="HTH araC/xylS-type" evidence="14">
    <location>
        <begin position="88"/>
        <end position="186"/>
    </location>
</feature>
<dbReference type="PROSITE" id="PS01124">
    <property type="entry name" value="HTH_ARAC_FAMILY_2"/>
    <property type="match status" value="1"/>
</dbReference>
<evidence type="ECO:0000256" key="10">
    <source>
        <dbReference type="ARBA" id="ARBA00023125"/>
    </source>
</evidence>
<dbReference type="GO" id="GO:0043565">
    <property type="term" value="F:sequence-specific DNA binding"/>
    <property type="evidence" value="ECO:0007669"/>
    <property type="project" value="InterPro"/>
</dbReference>
<dbReference type="Proteomes" id="UP000427769">
    <property type="component" value="Chromosome"/>
</dbReference>
<dbReference type="KEGG" id="dwd:DSCW_43500"/>
<reference evidence="15 16" key="1">
    <citation type="submission" date="2019-11" db="EMBL/GenBank/DDBJ databases">
        <title>Comparative genomics of hydrocarbon-degrading Desulfosarcina strains.</title>
        <authorList>
            <person name="Watanabe M."/>
            <person name="Kojima H."/>
            <person name="Fukui M."/>
        </authorList>
    </citation>
    <scope>NUCLEOTIDE SEQUENCE [LARGE SCALE GENOMIC DNA]</scope>
    <source>
        <strain evidence="15 16">PP31</strain>
    </source>
</reference>
<evidence type="ECO:0000256" key="7">
    <source>
        <dbReference type="ARBA" id="ARBA00022763"/>
    </source>
</evidence>
<dbReference type="AlphaFoldDB" id="A0A5K7ZAV8"/>
<keyword evidence="7" id="KW-0227">DNA damage</keyword>
<gene>
    <name evidence="15" type="primary">Ada</name>
    <name evidence="15" type="ORF">DSCW_43500</name>
</gene>
<dbReference type="SUPFAM" id="SSF48150">
    <property type="entry name" value="DNA-glycosylase"/>
    <property type="match status" value="1"/>
</dbReference>
<dbReference type="CDD" id="cd00056">
    <property type="entry name" value="ENDO3c"/>
    <property type="match status" value="1"/>
</dbReference>
<evidence type="ECO:0000256" key="13">
    <source>
        <dbReference type="ARBA" id="ARBA00023204"/>
    </source>
</evidence>
<comment type="cofactor">
    <cofactor evidence="2">
        <name>Zn(2+)</name>
        <dbReference type="ChEBI" id="CHEBI:29105"/>
    </cofactor>
</comment>
<evidence type="ECO:0000313" key="15">
    <source>
        <dbReference type="EMBL" id="BBO76933.1"/>
    </source>
</evidence>
<accession>A0A5K7ZAV8</accession>
<dbReference type="SUPFAM" id="SSF57884">
    <property type="entry name" value="Ada DNA repair protein, N-terminal domain (N-Ada 10)"/>
    <property type="match status" value="1"/>
</dbReference>
<keyword evidence="11" id="KW-0010">Activator</keyword>
<evidence type="ECO:0000313" key="16">
    <source>
        <dbReference type="Proteomes" id="UP000427769"/>
    </source>
</evidence>
<dbReference type="InterPro" id="IPR035451">
    <property type="entry name" value="Ada-like_dom_sf"/>
</dbReference>
<dbReference type="GO" id="GO:0032131">
    <property type="term" value="F:alkylated DNA binding"/>
    <property type="evidence" value="ECO:0007669"/>
    <property type="project" value="TreeGrafter"/>
</dbReference>
<dbReference type="GO" id="GO:0032993">
    <property type="term" value="C:protein-DNA complex"/>
    <property type="evidence" value="ECO:0007669"/>
    <property type="project" value="TreeGrafter"/>
</dbReference>
<evidence type="ECO:0000256" key="2">
    <source>
        <dbReference type="ARBA" id="ARBA00001947"/>
    </source>
</evidence>
<dbReference type="Gene3D" id="1.10.1670.10">
    <property type="entry name" value="Helix-hairpin-Helix base-excision DNA repair enzymes (C-terminal)"/>
    <property type="match status" value="1"/>
</dbReference>
<evidence type="ECO:0000256" key="8">
    <source>
        <dbReference type="ARBA" id="ARBA00022833"/>
    </source>
</evidence>
<keyword evidence="13" id="KW-0234">DNA repair</keyword>
<keyword evidence="10" id="KW-0238">DNA-binding</keyword>
<evidence type="ECO:0000256" key="5">
    <source>
        <dbReference type="ARBA" id="ARBA00022679"/>
    </source>
</evidence>
<sequence length="489" mass="54108">MMHLDRDVCDRARLARDPRFDGLFFIGVKSTGIYCRPICPARPPRPENIVYFPTAAAAAAAGMRPCLRCRPETAPGTPAWNGTSASVSRAMHLIRQGALNDGSVDQLADRLGLSSRHLRRLFRKHIGATPNVIAGHQRLLFAKKLVMETDMPITQVALASGYGSLRRFNAAFRKGVGRTPSRMRSSRSQTRPVAASGVRCILDLSYRPPYDWDRMLAFFQRRAIPGVEHVSDGTYRRTVRLGSGRGEIAVRHAAKGFGLTLEVCLTDDRDLMFTVERVKRMFDLDANPQAIHSTLCHDPLLGRLIRQTPGLRLPGSWDPFETAVRAVIGQQISIKGAVTQMGRLVRQAGKAYDTVEDVRLTHFFPEAAELADMDWTAIGMPGARRKTLRLLAEKVDSGALSLEGTAGLPAFIDAMTQIYGIGEWTANYIAMRALDEPDAFPASDLGILKALQEGPDRPTGKQASARAENWRPWRAYACMYLWHSLEEAG</sequence>
<evidence type="ECO:0000256" key="12">
    <source>
        <dbReference type="ARBA" id="ARBA00023163"/>
    </source>
</evidence>
<dbReference type="GO" id="GO:0006307">
    <property type="term" value="P:DNA alkylation repair"/>
    <property type="evidence" value="ECO:0007669"/>
    <property type="project" value="TreeGrafter"/>
</dbReference>
<keyword evidence="5" id="KW-0808">Transferase</keyword>
<dbReference type="GO" id="GO:0003700">
    <property type="term" value="F:DNA-binding transcription factor activity"/>
    <property type="evidence" value="ECO:0007669"/>
    <property type="project" value="InterPro"/>
</dbReference>
<organism evidence="15 16">
    <name type="scientific">Desulfosarcina widdelii</name>
    <dbReference type="NCBI Taxonomy" id="947919"/>
    <lineage>
        <taxon>Bacteria</taxon>
        <taxon>Pseudomonadati</taxon>
        <taxon>Thermodesulfobacteriota</taxon>
        <taxon>Desulfobacteria</taxon>
        <taxon>Desulfobacterales</taxon>
        <taxon>Desulfosarcinaceae</taxon>
        <taxon>Desulfosarcina</taxon>
    </lineage>
</organism>
<dbReference type="SMART" id="SM00342">
    <property type="entry name" value="HTH_ARAC"/>
    <property type="match status" value="1"/>
</dbReference>
<dbReference type="EMBL" id="AP021875">
    <property type="protein sequence ID" value="BBO76933.1"/>
    <property type="molecule type" value="Genomic_DNA"/>
</dbReference>
<dbReference type="Pfam" id="PF02805">
    <property type="entry name" value="Ada_Zn_binding"/>
    <property type="match status" value="1"/>
</dbReference>
<dbReference type="InterPro" id="IPR051912">
    <property type="entry name" value="Alkylbase_DNA_Glycosylase/TA"/>
</dbReference>
<dbReference type="Pfam" id="PF06029">
    <property type="entry name" value="AlkA_N"/>
    <property type="match status" value="1"/>
</dbReference>
<dbReference type="GO" id="GO:0008270">
    <property type="term" value="F:zinc ion binding"/>
    <property type="evidence" value="ECO:0007669"/>
    <property type="project" value="InterPro"/>
</dbReference>
<dbReference type="EC" id="3.2.2.21" evidence="3"/>
<dbReference type="GO" id="GO:0008168">
    <property type="term" value="F:methyltransferase activity"/>
    <property type="evidence" value="ECO:0007669"/>
    <property type="project" value="UniProtKB-KW"/>
</dbReference>
<keyword evidence="9" id="KW-0805">Transcription regulation</keyword>
<dbReference type="FunFam" id="3.40.10.10:FF:000001">
    <property type="entry name" value="DNA-3-methyladenine glycosylase 2"/>
    <property type="match status" value="1"/>
</dbReference>
<proteinExistence type="predicted"/>
<dbReference type="SUPFAM" id="SSF46689">
    <property type="entry name" value="Homeodomain-like"/>
    <property type="match status" value="2"/>
</dbReference>
<evidence type="ECO:0000256" key="3">
    <source>
        <dbReference type="ARBA" id="ARBA00012000"/>
    </source>
</evidence>